<dbReference type="OrthoDB" id="9798288at2"/>
<dbReference type="Proteomes" id="UP000190897">
    <property type="component" value="Unassembled WGS sequence"/>
</dbReference>
<dbReference type="PANTHER" id="PTHR33387">
    <property type="entry name" value="RMLC-LIKE JELLY ROLL FOLD PROTEIN"/>
    <property type="match status" value="1"/>
</dbReference>
<proteinExistence type="predicted"/>
<evidence type="ECO:0000313" key="3">
    <source>
        <dbReference type="Proteomes" id="UP000190897"/>
    </source>
</evidence>
<dbReference type="InterPro" id="IPR039935">
    <property type="entry name" value="YML079W-like"/>
</dbReference>
<dbReference type="RefSeq" id="WP_082217551.1">
    <property type="nucleotide sequence ID" value="NZ_FUZA01000009.1"/>
</dbReference>
<keyword evidence="3" id="KW-1185">Reference proteome</keyword>
<dbReference type="CDD" id="cd06121">
    <property type="entry name" value="cupin_YML079wp"/>
    <property type="match status" value="1"/>
</dbReference>
<dbReference type="InterPro" id="IPR011051">
    <property type="entry name" value="RmlC_Cupin_sf"/>
</dbReference>
<organism evidence="2 3">
    <name type="scientific">Dyadobacter psychrophilus</name>
    <dbReference type="NCBI Taxonomy" id="651661"/>
    <lineage>
        <taxon>Bacteria</taxon>
        <taxon>Pseudomonadati</taxon>
        <taxon>Bacteroidota</taxon>
        <taxon>Cytophagia</taxon>
        <taxon>Cytophagales</taxon>
        <taxon>Spirosomataceae</taxon>
        <taxon>Dyadobacter</taxon>
    </lineage>
</organism>
<protein>
    <recommendedName>
        <fullName evidence="1">DUF985 domain-containing protein</fullName>
    </recommendedName>
</protein>
<dbReference type="Gene3D" id="2.60.120.10">
    <property type="entry name" value="Jelly Rolls"/>
    <property type="match status" value="1"/>
</dbReference>
<sequence length="171" mass="19660">MEDLKPAAYWIEKYALSPHPEGGYYAETYRANENVPQQALPARFSGTRSFSTGIYFLLETYNFSAFHRIKSDEMWHFYAGEALEIFVINEERRELQMIRLGNDPEKGETFQAVVPAESWFASRPAKGSTYALVGCTVAPGFDFADFEMAEREALQTQFPEFEQIIQELTRV</sequence>
<dbReference type="InterPro" id="IPR009327">
    <property type="entry name" value="Cupin_DUF985"/>
</dbReference>
<dbReference type="InterPro" id="IPR014710">
    <property type="entry name" value="RmlC-like_jellyroll"/>
</dbReference>
<evidence type="ECO:0000313" key="2">
    <source>
        <dbReference type="EMBL" id="SKC17083.1"/>
    </source>
</evidence>
<dbReference type="PANTHER" id="PTHR33387:SF3">
    <property type="entry name" value="DUF985 DOMAIN-CONTAINING PROTEIN"/>
    <property type="match status" value="1"/>
</dbReference>
<dbReference type="Pfam" id="PF06172">
    <property type="entry name" value="Cupin_5"/>
    <property type="match status" value="1"/>
</dbReference>
<accession>A0A1T5H8Q0</accession>
<name>A0A1T5H8Q0_9BACT</name>
<gene>
    <name evidence="2" type="ORF">SAMN05660293_05113</name>
</gene>
<dbReference type="AlphaFoldDB" id="A0A1T5H8Q0"/>
<dbReference type="SUPFAM" id="SSF51182">
    <property type="entry name" value="RmlC-like cupins"/>
    <property type="match status" value="1"/>
</dbReference>
<evidence type="ECO:0000259" key="1">
    <source>
        <dbReference type="Pfam" id="PF06172"/>
    </source>
</evidence>
<feature type="domain" description="DUF985" evidence="1">
    <location>
        <begin position="9"/>
        <end position="149"/>
    </location>
</feature>
<dbReference type="EMBL" id="FUZA01000009">
    <property type="protein sequence ID" value="SKC17083.1"/>
    <property type="molecule type" value="Genomic_DNA"/>
</dbReference>
<reference evidence="3" key="1">
    <citation type="submission" date="2017-02" db="EMBL/GenBank/DDBJ databases">
        <authorList>
            <person name="Varghese N."/>
            <person name="Submissions S."/>
        </authorList>
    </citation>
    <scope>NUCLEOTIDE SEQUENCE [LARGE SCALE GENOMIC DNA]</scope>
    <source>
        <strain evidence="3">DSM 22270</strain>
    </source>
</reference>